<dbReference type="InterPro" id="IPR032466">
    <property type="entry name" value="Metal_Hydrolase"/>
</dbReference>
<dbReference type="Pfam" id="PF01244">
    <property type="entry name" value="Peptidase_M19"/>
    <property type="match status" value="1"/>
</dbReference>
<dbReference type="STRING" id="699431.SY89_03350"/>
<reference evidence="2" key="1">
    <citation type="submission" date="2013-11" db="EMBL/GenBank/DDBJ databases">
        <authorList>
            <person name="Hoang H.T."/>
            <person name="Killian M.L."/>
            <person name="Madson D.M."/>
            <person name="Arruda P.H.E."/>
            <person name="Sun D."/>
            <person name="Schwartz K.J."/>
            <person name="Yoon K."/>
        </authorList>
    </citation>
    <scope>NUCLEOTIDE SEQUENCE [LARGE SCALE GENOMIC DNA]</scope>
    <source>
        <strain evidence="2">CDK2</strain>
    </source>
</reference>
<dbReference type="InterPro" id="IPR008257">
    <property type="entry name" value="Pept_M19"/>
</dbReference>
<evidence type="ECO:0000313" key="2">
    <source>
        <dbReference type="Proteomes" id="UP000050535"/>
    </source>
</evidence>
<proteinExistence type="predicted"/>
<dbReference type="Gene3D" id="3.20.20.140">
    <property type="entry name" value="Metal-dependent hydrolases"/>
    <property type="match status" value="1"/>
</dbReference>
<dbReference type="AlphaFoldDB" id="A0A0P7H6W4"/>
<dbReference type="GO" id="GO:0070573">
    <property type="term" value="F:metallodipeptidase activity"/>
    <property type="evidence" value="ECO:0007669"/>
    <property type="project" value="InterPro"/>
</dbReference>
<comment type="caution">
    <text evidence="1">The sequence shown here is derived from an EMBL/GenBank/DDBJ whole genome shotgun (WGS) entry which is preliminary data.</text>
</comment>
<dbReference type="RefSeq" id="WP_054584897.1">
    <property type="nucleotide sequence ID" value="NZ_LGUC01000002.1"/>
</dbReference>
<keyword evidence="2" id="KW-1185">Reference proteome</keyword>
<dbReference type="GO" id="GO:0006508">
    <property type="term" value="P:proteolysis"/>
    <property type="evidence" value="ECO:0007669"/>
    <property type="project" value="InterPro"/>
</dbReference>
<dbReference type="PANTHER" id="PTHR10443">
    <property type="entry name" value="MICROSOMAL DIPEPTIDASE"/>
    <property type="match status" value="1"/>
</dbReference>
<dbReference type="PROSITE" id="PS51365">
    <property type="entry name" value="RENAL_DIPEPTIDASE_2"/>
    <property type="match status" value="1"/>
</dbReference>
<dbReference type="EMBL" id="LGUC01000002">
    <property type="protein sequence ID" value="KPN29116.1"/>
    <property type="molecule type" value="Genomic_DNA"/>
</dbReference>
<dbReference type="Proteomes" id="UP000050535">
    <property type="component" value="Unassembled WGS sequence"/>
</dbReference>
<dbReference type="OrthoDB" id="26221at2157"/>
<evidence type="ECO:0000313" key="1">
    <source>
        <dbReference type="EMBL" id="KPN29116.1"/>
    </source>
</evidence>
<gene>
    <name evidence="1" type="ORF">SY89_03350</name>
</gene>
<dbReference type="SUPFAM" id="SSF51556">
    <property type="entry name" value="Metallo-dependent hydrolases"/>
    <property type="match status" value="1"/>
</dbReference>
<protein>
    <submittedName>
        <fullName evidence="1">Membrane dipeptidase (Peptidase family M19)</fullName>
    </submittedName>
</protein>
<dbReference type="PANTHER" id="PTHR10443:SF12">
    <property type="entry name" value="DIPEPTIDASE"/>
    <property type="match status" value="1"/>
</dbReference>
<sequence length="390" mass="43488">MGADKQYDGYDPYDYLEADEDYRHFDLTSKTAGFEPRTLELTDEEEERLAELTEDTVLSLHEHAFQFPADIDEDLFDYIREGRIHTAYEFLAETPLDAVFDMQLDGLSSVHSLHGWKWDDITHEVSMRACDLAHSEYAFQCRSVDDIHRARENGQIAVVQCVESAAMIENELDRIEQLYGMGVRSMGITYNTSNALGTGGGDIRERDGGLTGFGARAVERMNDVGMAVSVSHASPQTSLDVCEVSDQPVFDTHALAKGAGMGARGTSDEVFEAIADTGGVVGLLSSTHLPDIETYMEHFEYVVDLIGIDHVAFGPDVLYGDHTELLRTLSEFHGMELPESTLESEYVDGLENPTEAWQNIPRWLVANGYSDEEIRKVLGGNVLRVLEQVW</sequence>
<name>A0A0P7H6W4_9EURY</name>
<accession>A0A0P7H6W4</accession>
<organism evidence="1 2">
    <name type="scientific">Halolamina pelagica</name>
    <dbReference type="NCBI Taxonomy" id="699431"/>
    <lineage>
        <taxon>Archaea</taxon>
        <taxon>Methanobacteriati</taxon>
        <taxon>Methanobacteriota</taxon>
        <taxon>Stenosarchaea group</taxon>
        <taxon>Halobacteria</taxon>
        <taxon>Halobacteriales</taxon>
        <taxon>Haloferacaceae</taxon>
    </lineage>
</organism>